<dbReference type="VEuPathDB" id="TriTrypDB:LPMP_220100"/>
<name>A0A088RR02_LEIPA</name>
<gene>
    <name evidence="1" type="ORF">LPMP_220100</name>
</gene>
<keyword evidence="2" id="KW-1185">Reference proteome</keyword>
<dbReference type="KEGG" id="lpan:LPMP_220100"/>
<proteinExistence type="predicted"/>
<organism evidence="1 2">
    <name type="scientific">Leishmania panamensis</name>
    <dbReference type="NCBI Taxonomy" id="5679"/>
    <lineage>
        <taxon>Eukaryota</taxon>
        <taxon>Discoba</taxon>
        <taxon>Euglenozoa</taxon>
        <taxon>Kinetoplastea</taxon>
        <taxon>Metakinetoplastina</taxon>
        <taxon>Trypanosomatida</taxon>
        <taxon>Trypanosomatidae</taxon>
        <taxon>Leishmaniinae</taxon>
        <taxon>Leishmania</taxon>
        <taxon>Leishmania guyanensis species complex</taxon>
    </lineage>
</organism>
<dbReference type="RefSeq" id="XP_010699012.1">
    <property type="nucleotide sequence ID" value="XM_010700710.1"/>
</dbReference>
<dbReference type="OrthoDB" id="270452at2759"/>
<dbReference type="Proteomes" id="UP000063063">
    <property type="component" value="Chromosome 22"/>
</dbReference>
<evidence type="ECO:0000313" key="2">
    <source>
        <dbReference type="Proteomes" id="UP000063063"/>
    </source>
</evidence>
<dbReference type="VEuPathDB" id="TriTrypDB:LPAL13_220006100"/>
<dbReference type="GeneID" id="22575056"/>
<dbReference type="EMBL" id="CP009391">
    <property type="protein sequence ID" value="AIN98305.1"/>
    <property type="molecule type" value="Genomic_DNA"/>
</dbReference>
<evidence type="ECO:0000313" key="1">
    <source>
        <dbReference type="EMBL" id="AIN98305.1"/>
    </source>
</evidence>
<protein>
    <submittedName>
        <fullName evidence="1">Uncharacterized protein</fullName>
    </submittedName>
</protein>
<accession>A0A088RR02</accession>
<reference evidence="1 2" key="1">
    <citation type="journal article" date="2015" name="Sci. Rep.">
        <title>The genome of Leishmania panamensis: insights into genomics of the L. (Viannia) subgenus.</title>
        <authorList>
            <person name="Llanes A."/>
            <person name="Restrepo C.M."/>
            <person name="Vecchio G.D."/>
            <person name="Anguizola F.J."/>
            <person name="Lleonart R."/>
        </authorList>
    </citation>
    <scope>NUCLEOTIDE SEQUENCE [LARGE SCALE GENOMIC DNA]</scope>
    <source>
        <strain evidence="1 2">MHOM/PA/94/PSC-1</strain>
    </source>
</reference>
<sequence>MCASLLVAQTSGMPLVNTGGKKQEVTTHITSSRFTVSYASRAASLSSTVLVEPSYARSDMALQKAVVEVQKKAELTAFIAKHEKACTISEADRRLSIIMLLNSAAQRDIDEGIQAGYPKQVVNFMHQTWVAFIQQAKDFYKADADEPFTMELSHNALETTSSIGIWFIGPQISLPLRRYSVQVVGADGTLQDIIAVGLLSFTYSTYVMHLRSMSQQRVLEGLTRMQEQLGTDSLFLPQLLVAPS</sequence>
<dbReference type="AlphaFoldDB" id="A0A088RR02"/>
<dbReference type="eggNOG" id="ENOG502S640">
    <property type="taxonomic scope" value="Eukaryota"/>
</dbReference>